<comment type="caution">
    <text evidence="1">The sequence shown here is derived from an EMBL/GenBank/DDBJ whole genome shotgun (WGS) entry which is preliminary data.</text>
</comment>
<proteinExistence type="predicted"/>
<dbReference type="Proteomes" id="UP000004507">
    <property type="component" value="Unassembled WGS sequence"/>
</dbReference>
<name>A3V411_9RHOB</name>
<keyword evidence="2" id="KW-1185">Reference proteome</keyword>
<accession>A3V411</accession>
<dbReference type="HOGENOM" id="CLU_3404237_0_0_5"/>
<reference evidence="1 2" key="1">
    <citation type="submission" date="2006-01" db="EMBL/GenBank/DDBJ databases">
        <authorList>
            <person name="Hagstrom A."/>
            <person name="Ferriera S."/>
            <person name="Johnson J."/>
            <person name="Kravitz S."/>
            <person name="Halpern A."/>
            <person name="Remington K."/>
            <person name="Beeson K."/>
            <person name="Tran B."/>
            <person name="Rogers Y.-H."/>
            <person name="Friedman R."/>
            <person name="Venter J.C."/>
        </authorList>
    </citation>
    <scope>NUCLEOTIDE SEQUENCE [LARGE SCALE GENOMIC DNA]</scope>
    <source>
        <strain evidence="1 2">SKA53</strain>
    </source>
</reference>
<evidence type="ECO:0000313" key="2">
    <source>
        <dbReference type="Proteomes" id="UP000004507"/>
    </source>
</evidence>
<gene>
    <name evidence="1" type="ORF">SKA53_02441</name>
</gene>
<dbReference type="STRING" id="314232.SKA53_02441"/>
<dbReference type="EMBL" id="AAMS01000003">
    <property type="protein sequence ID" value="EAQ07218.1"/>
    <property type="molecule type" value="Genomic_DNA"/>
</dbReference>
<organism evidence="1 2">
    <name type="scientific">Yoonia vestfoldensis SKA53</name>
    <dbReference type="NCBI Taxonomy" id="314232"/>
    <lineage>
        <taxon>Bacteria</taxon>
        <taxon>Pseudomonadati</taxon>
        <taxon>Pseudomonadota</taxon>
        <taxon>Alphaproteobacteria</taxon>
        <taxon>Rhodobacterales</taxon>
        <taxon>Paracoccaceae</taxon>
        <taxon>Yoonia</taxon>
    </lineage>
</organism>
<evidence type="ECO:0000313" key="1">
    <source>
        <dbReference type="EMBL" id="EAQ07218.1"/>
    </source>
</evidence>
<sequence length="30" mass="3226">MLDGKAKHRFETGAPDCVVADILLRMVPAA</sequence>
<dbReference type="AlphaFoldDB" id="A3V411"/>
<protein>
    <submittedName>
        <fullName evidence="1">Uncharacterized protein</fullName>
    </submittedName>
</protein>